<reference evidence="2" key="1">
    <citation type="submission" date="2022-11" db="EMBL/GenBank/DDBJ databases">
        <authorList>
            <person name="Hyden B.L."/>
            <person name="Feng K."/>
            <person name="Yates T."/>
            <person name="Jawdy S."/>
            <person name="Smart L.B."/>
            <person name="Muchero W."/>
        </authorList>
    </citation>
    <scope>NUCLEOTIDE SEQUENCE</scope>
    <source>
        <tissue evidence="2">Shoot tip</tissue>
    </source>
</reference>
<proteinExistence type="predicted"/>
<evidence type="ECO:0000256" key="1">
    <source>
        <dbReference type="SAM" id="MobiDB-lite"/>
    </source>
</evidence>
<sequence length="67" mass="7897">MYKARTCLKEIHSQDLQRYECSRKWDCAIPQLAANDEEQKNQIQEPESPPLLEKFNLNKAMGAMEER</sequence>
<comment type="caution">
    <text evidence="2">The sequence shown here is derived from an EMBL/GenBank/DDBJ whole genome shotgun (WGS) entry which is preliminary data.</text>
</comment>
<name>A0A9Q0VLY1_SALVM</name>
<protein>
    <submittedName>
        <fullName evidence="2">Uncharacterized protein</fullName>
    </submittedName>
</protein>
<organism evidence="2 3">
    <name type="scientific">Salix viminalis</name>
    <name type="common">Common osier</name>
    <name type="synonym">Basket willow</name>
    <dbReference type="NCBI Taxonomy" id="40686"/>
    <lineage>
        <taxon>Eukaryota</taxon>
        <taxon>Viridiplantae</taxon>
        <taxon>Streptophyta</taxon>
        <taxon>Embryophyta</taxon>
        <taxon>Tracheophyta</taxon>
        <taxon>Spermatophyta</taxon>
        <taxon>Magnoliopsida</taxon>
        <taxon>eudicotyledons</taxon>
        <taxon>Gunneridae</taxon>
        <taxon>Pentapetalae</taxon>
        <taxon>rosids</taxon>
        <taxon>fabids</taxon>
        <taxon>Malpighiales</taxon>
        <taxon>Salicaceae</taxon>
        <taxon>Saliceae</taxon>
        <taxon>Salix</taxon>
    </lineage>
</organism>
<accession>A0A9Q0VLY1</accession>
<reference evidence="2" key="2">
    <citation type="journal article" date="2023" name="Int. J. Mol. Sci.">
        <title>De Novo Assembly and Annotation of 11 Diverse Shrub Willow (Salix) Genomes Reveals Novel Gene Organization in Sex-Linked Regions.</title>
        <authorList>
            <person name="Hyden B."/>
            <person name="Feng K."/>
            <person name="Yates T.B."/>
            <person name="Jawdy S."/>
            <person name="Cereghino C."/>
            <person name="Smart L.B."/>
            <person name="Muchero W."/>
        </authorList>
    </citation>
    <scope>NUCLEOTIDE SEQUENCE [LARGE SCALE GENOMIC DNA]</scope>
    <source>
        <tissue evidence="2">Shoot tip</tissue>
    </source>
</reference>
<dbReference type="AlphaFoldDB" id="A0A9Q0VLY1"/>
<evidence type="ECO:0000313" key="2">
    <source>
        <dbReference type="EMBL" id="KAJ6750666.1"/>
    </source>
</evidence>
<feature type="region of interest" description="Disordered" evidence="1">
    <location>
        <begin position="37"/>
        <end position="67"/>
    </location>
</feature>
<dbReference type="Proteomes" id="UP001151529">
    <property type="component" value="Chromosome 16"/>
</dbReference>
<evidence type="ECO:0000313" key="3">
    <source>
        <dbReference type="Proteomes" id="UP001151529"/>
    </source>
</evidence>
<keyword evidence="3" id="KW-1185">Reference proteome</keyword>
<dbReference type="EMBL" id="JAPFFL010000001">
    <property type="protein sequence ID" value="KAJ6750666.1"/>
    <property type="molecule type" value="Genomic_DNA"/>
</dbReference>
<gene>
    <name evidence="2" type="ORF">OIU85_001227</name>
</gene>